<name>A0ABM6T4L9_9BACE</name>
<dbReference type="CDD" id="cd02696">
    <property type="entry name" value="MurNAc-LAA"/>
    <property type="match status" value="1"/>
</dbReference>
<organism evidence="5 6">
    <name type="scientific">Bacteroides zoogleoformans</name>
    <dbReference type="NCBI Taxonomy" id="28119"/>
    <lineage>
        <taxon>Bacteria</taxon>
        <taxon>Pseudomonadati</taxon>
        <taxon>Bacteroidota</taxon>
        <taxon>Bacteroidia</taxon>
        <taxon>Bacteroidales</taxon>
        <taxon>Bacteroidaceae</taxon>
        <taxon>Bacteroides</taxon>
    </lineage>
</organism>
<protein>
    <recommendedName>
        <fullName evidence="2">N-acetylmuramoyl-L-alanine amidase</fullName>
        <ecNumber evidence="2">3.5.1.28</ecNumber>
    </recommendedName>
</protein>
<dbReference type="SUPFAM" id="SSF53187">
    <property type="entry name" value="Zn-dependent exopeptidases"/>
    <property type="match status" value="1"/>
</dbReference>
<keyword evidence="6" id="KW-1185">Reference proteome</keyword>
<evidence type="ECO:0000313" key="5">
    <source>
        <dbReference type="EMBL" id="AVM51635.1"/>
    </source>
</evidence>
<dbReference type="Gene3D" id="3.40.630.40">
    <property type="entry name" value="Zn-dependent exopeptidases"/>
    <property type="match status" value="1"/>
</dbReference>
<evidence type="ECO:0000259" key="4">
    <source>
        <dbReference type="Pfam" id="PF01520"/>
    </source>
</evidence>
<gene>
    <name evidence="5" type="ORF">C4H11_00470</name>
</gene>
<dbReference type="Proteomes" id="UP000238304">
    <property type="component" value="Chromosome"/>
</dbReference>
<evidence type="ECO:0000256" key="3">
    <source>
        <dbReference type="ARBA" id="ARBA00022801"/>
    </source>
</evidence>
<dbReference type="EMBL" id="CP027231">
    <property type="protein sequence ID" value="AVM51635.1"/>
    <property type="molecule type" value="Genomic_DNA"/>
</dbReference>
<dbReference type="EC" id="3.5.1.28" evidence="2"/>
<evidence type="ECO:0000313" key="6">
    <source>
        <dbReference type="Proteomes" id="UP000238304"/>
    </source>
</evidence>
<reference evidence="5 6" key="1">
    <citation type="submission" date="2018-02" db="EMBL/GenBank/DDBJ databases">
        <authorList>
            <person name="Holder M.E."/>
            <person name="Ajami N.J."/>
            <person name="Petrosino J.F."/>
        </authorList>
    </citation>
    <scope>NUCLEOTIDE SEQUENCE [LARGE SCALE GENOMIC DNA]</scope>
    <source>
        <strain evidence="5 6">ATCC 33285</strain>
    </source>
</reference>
<dbReference type="InterPro" id="IPR050695">
    <property type="entry name" value="N-acetylmuramoyl_amidase_3"/>
</dbReference>
<keyword evidence="3" id="KW-0378">Hydrolase</keyword>
<comment type="catalytic activity">
    <reaction evidence="1">
        <text>Hydrolyzes the link between N-acetylmuramoyl residues and L-amino acid residues in certain cell-wall glycopeptides.</text>
        <dbReference type="EC" id="3.5.1.28"/>
    </reaction>
</comment>
<feature type="domain" description="MurNAc-LAA" evidence="4">
    <location>
        <begin position="188"/>
        <end position="394"/>
    </location>
</feature>
<evidence type="ECO:0000256" key="2">
    <source>
        <dbReference type="ARBA" id="ARBA00011901"/>
    </source>
</evidence>
<dbReference type="PANTHER" id="PTHR30404">
    <property type="entry name" value="N-ACETYLMURAMOYL-L-ALANINE AMIDASE"/>
    <property type="match status" value="1"/>
</dbReference>
<proteinExistence type="predicted"/>
<dbReference type="PANTHER" id="PTHR30404:SF0">
    <property type="entry name" value="N-ACETYLMURAMOYL-L-ALANINE AMIDASE AMIC"/>
    <property type="match status" value="1"/>
</dbReference>
<evidence type="ECO:0000256" key="1">
    <source>
        <dbReference type="ARBA" id="ARBA00001561"/>
    </source>
</evidence>
<accession>A0ABM6T4L9</accession>
<dbReference type="InterPro" id="IPR002508">
    <property type="entry name" value="MurNAc-LAA_cat"/>
</dbReference>
<dbReference type="Pfam" id="PF01520">
    <property type="entry name" value="Amidase_3"/>
    <property type="match status" value="1"/>
</dbReference>
<sequence length="401" mass="45457">MVRIYLFLLFILTFIISIQAQQVTDTPKSGEGISSFLKRNNRPGKTYYKRFLELNRKCLNGKEELQLGVKYVLPPLKNGGKNVSIKKNVAVGGNDLRDGRQTASEQDSVKDNLLRGEVSEDTLFEEKTVADVVLQETTKEDTDVFEPSSLQTSRKRKGFVREPLFGKALADVRVSGKRLQGACFYVVGGHGGPDPGAIGKIGNVELHEDEYAYDVALRLARNLMEEGAEVRIIIQDSKDGIREDKYLSNSKRETCMGTAIPLNQVARLRQRCERINELYRKDRKKYKYCRAIFLHVDSRSKGAQTDVFFYHSPKSSLGRKLATTMKNTFESKYGKHQPNRGFSGTVSGRNLYVMLNTSPVSVFVELGNIQNAFDQRRFVISSNRQALAKWMMEGFMVDYKK</sequence>
<dbReference type="RefSeq" id="WP_106040020.1">
    <property type="nucleotide sequence ID" value="NZ_CP027231.1"/>
</dbReference>